<dbReference type="InterPro" id="IPR001810">
    <property type="entry name" value="F-box_dom"/>
</dbReference>
<dbReference type="SUPFAM" id="SSF52047">
    <property type="entry name" value="RNI-like"/>
    <property type="match status" value="1"/>
</dbReference>
<evidence type="ECO:0000313" key="3">
    <source>
        <dbReference type="Proteomes" id="UP001153620"/>
    </source>
</evidence>
<dbReference type="Pfam" id="PF00646">
    <property type="entry name" value="F-box"/>
    <property type="match status" value="1"/>
</dbReference>
<dbReference type="Gene3D" id="3.80.10.10">
    <property type="entry name" value="Ribonuclease Inhibitor"/>
    <property type="match status" value="1"/>
</dbReference>
<sequence>MRLLSPKNLLLKFSISELNLSYSKTFLHENRLKFRIHPKMAQIENLPLIVLENIFCYVPNRLELRLVCSTFSNIIDNSGPLLQKYILNVSKISYKQSTFQLRIRKLMFERLGQQEFNWIQNYEPKGNIIWMKFDVGNKELEKSAEFLQYILSNFKSVREFFIRIYDADNSNFNPIHHLKKMISNWLPSPYKKPCKKLYPVESSKLKSITLCGMHSINDIMNMFSDIPTIKILEICNHTPPLRFPGQVAWNLEKLQFNYFQDNEIECQRILESQKPSLKMIELFSESICNYVMTNHPAIENLSLYCGVEDVDHLDPNGNLKSLKLYNSEANNRWLEHLLRHYRFIKYLRLDNDSDFELKPFTNIYFENLTHLSLDGLICNFLMSAKMPNLKNLEISCARASNTIDFSMIPYQNLENIEKLSLKELGMDQRLAITMKCTKLQHLNVGSFFNVETVNPAKIINQVVSKAPQLKVFGILERILKNHDLKYEELLSQMKNRRLIVKVYSRFGEMANENWEPNYSSTMDIDYYEEN</sequence>
<protein>
    <recommendedName>
        <fullName evidence="1">F-box domain-containing protein</fullName>
    </recommendedName>
</protein>
<dbReference type="Gene3D" id="1.20.1280.50">
    <property type="match status" value="1"/>
</dbReference>
<dbReference type="EMBL" id="OU895879">
    <property type="protein sequence ID" value="CAG9809065.1"/>
    <property type="molecule type" value="Genomic_DNA"/>
</dbReference>
<accession>A0A9N9WWM8</accession>
<dbReference type="InterPro" id="IPR032675">
    <property type="entry name" value="LRR_dom_sf"/>
</dbReference>
<evidence type="ECO:0000259" key="1">
    <source>
        <dbReference type="Pfam" id="PF00646"/>
    </source>
</evidence>
<feature type="domain" description="F-box" evidence="1">
    <location>
        <begin position="43"/>
        <end position="79"/>
    </location>
</feature>
<name>A0A9N9WWM8_9DIPT</name>
<dbReference type="Proteomes" id="UP001153620">
    <property type="component" value="Chromosome 3"/>
</dbReference>
<proteinExistence type="predicted"/>
<reference evidence="2" key="1">
    <citation type="submission" date="2022-01" db="EMBL/GenBank/DDBJ databases">
        <authorList>
            <person name="King R."/>
        </authorList>
    </citation>
    <scope>NUCLEOTIDE SEQUENCE</scope>
</reference>
<reference evidence="2" key="2">
    <citation type="submission" date="2022-10" db="EMBL/GenBank/DDBJ databases">
        <authorList>
            <consortium name="ENA_rothamsted_submissions"/>
            <consortium name="culmorum"/>
            <person name="King R."/>
        </authorList>
    </citation>
    <scope>NUCLEOTIDE SEQUENCE</scope>
</reference>
<evidence type="ECO:0000313" key="2">
    <source>
        <dbReference type="EMBL" id="CAG9809065.1"/>
    </source>
</evidence>
<dbReference type="AlphaFoldDB" id="A0A9N9WWM8"/>
<keyword evidence="3" id="KW-1185">Reference proteome</keyword>
<gene>
    <name evidence="2" type="ORF">CHIRRI_LOCUS11897</name>
</gene>
<organism evidence="2 3">
    <name type="scientific">Chironomus riparius</name>
    <dbReference type="NCBI Taxonomy" id="315576"/>
    <lineage>
        <taxon>Eukaryota</taxon>
        <taxon>Metazoa</taxon>
        <taxon>Ecdysozoa</taxon>
        <taxon>Arthropoda</taxon>
        <taxon>Hexapoda</taxon>
        <taxon>Insecta</taxon>
        <taxon>Pterygota</taxon>
        <taxon>Neoptera</taxon>
        <taxon>Endopterygota</taxon>
        <taxon>Diptera</taxon>
        <taxon>Nematocera</taxon>
        <taxon>Chironomoidea</taxon>
        <taxon>Chironomidae</taxon>
        <taxon>Chironominae</taxon>
        <taxon>Chironomus</taxon>
    </lineage>
</organism>